<reference evidence="2 3" key="1">
    <citation type="submission" date="2020-02" db="EMBL/GenBank/DDBJ databases">
        <authorList>
            <person name="Ferguson B K."/>
        </authorList>
    </citation>
    <scope>NUCLEOTIDE SEQUENCE [LARGE SCALE GENOMIC DNA]</scope>
</reference>
<proteinExistence type="predicted"/>
<feature type="compositionally biased region" description="Basic residues" evidence="1">
    <location>
        <begin position="11"/>
        <end position="26"/>
    </location>
</feature>
<sequence length="79" mass="9148">MERGRSTSTHARLRRVPRQPRARRAKYLAPSQNSARFEGSDYPRGNRRTSRTNVHSYFNVQDHSGRKGMKFVCVITPDS</sequence>
<feature type="region of interest" description="Disordered" evidence="1">
    <location>
        <begin position="1"/>
        <end position="50"/>
    </location>
</feature>
<keyword evidence="3" id="KW-1185">Reference proteome</keyword>
<feature type="compositionally biased region" description="Polar residues" evidence="1">
    <location>
        <begin position="1"/>
        <end position="10"/>
    </location>
</feature>
<organism evidence="2 3">
    <name type="scientific">Nesidiocoris tenuis</name>
    <dbReference type="NCBI Taxonomy" id="355587"/>
    <lineage>
        <taxon>Eukaryota</taxon>
        <taxon>Metazoa</taxon>
        <taxon>Ecdysozoa</taxon>
        <taxon>Arthropoda</taxon>
        <taxon>Hexapoda</taxon>
        <taxon>Insecta</taxon>
        <taxon>Pterygota</taxon>
        <taxon>Neoptera</taxon>
        <taxon>Paraneoptera</taxon>
        <taxon>Hemiptera</taxon>
        <taxon>Heteroptera</taxon>
        <taxon>Panheteroptera</taxon>
        <taxon>Cimicomorpha</taxon>
        <taxon>Miridae</taxon>
        <taxon>Dicyphina</taxon>
        <taxon>Nesidiocoris</taxon>
    </lineage>
</organism>
<dbReference type="Proteomes" id="UP000479000">
    <property type="component" value="Unassembled WGS sequence"/>
</dbReference>
<evidence type="ECO:0000313" key="2">
    <source>
        <dbReference type="EMBL" id="CAB0008960.1"/>
    </source>
</evidence>
<feature type="non-terminal residue" evidence="2">
    <location>
        <position position="79"/>
    </location>
</feature>
<name>A0A6H5GYP3_9HEMI</name>
<dbReference type="EMBL" id="CADCXU010021201">
    <property type="protein sequence ID" value="CAB0008960.1"/>
    <property type="molecule type" value="Genomic_DNA"/>
</dbReference>
<protein>
    <submittedName>
        <fullName evidence="2">Uncharacterized protein</fullName>
    </submittedName>
</protein>
<evidence type="ECO:0000256" key="1">
    <source>
        <dbReference type="SAM" id="MobiDB-lite"/>
    </source>
</evidence>
<gene>
    <name evidence="2" type="ORF">NTEN_LOCUS14159</name>
</gene>
<accession>A0A6H5GYP3</accession>
<dbReference type="AlphaFoldDB" id="A0A6H5GYP3"/>
<evidence type="ECO:0000313" key="3">
    <source>
        <dbReference type="Proteomes" id="UP000479000"/>
    </source>
</evidence>